<evidence type="ECO:0000256" key="3">
    <source>
        <dbReference type="ARBA" id="ARBA00022448"/>
    </source>
</evidence>
<dbReference type="Ensembl" id="ENSSSCT00040043223.1">
    <property type="protein sequence ID" value="ENSSSCP00040018140.1"/>
    <property type="gene ID" value="ENSSSCG00040032141.1"/>
</dbReference>
<evidence type="ECO:0000256" key="5">
    <source>
        <dbReference type="ARBA" id="ARBA00022970"/>
    </source>
</evidence>
<evidence type="ECO:0000259" key="10">
    <source>
        <dbReference type="Pfam" id="PF13906"/>
    </source>
</evidence>
<keyword evidence="5" id="KW-0029">Amino-acid transport</keyword>
<keyword evidence="4 9" id="KW-0812">Transmembrane</keyword>
<evidence type="ECO:0000256" key="1">
    <source>
        <dbReference type="ARBA" id="ARBA00004127"/>
    </source>
</evidence>
<feature type="transmembrane region" description="Helical" evidence="9">
    <location>
        <begin position="224"/>
        <end position="243"/>
    </location>
</feature>
<name>A0A8D1E7S2_PIG</name>
<protein>
    <recommendedName>
        <fullName evidence="10">Cationic amino acid transporter C-terminal domain-containing protein</fullName>
    </recommendedName>
</protein>
<feature type="transmembrane region" description="Helical" evidence="9">
    <location>
        <begin position="367"/>
        <end position="386"/>
    </location>
</feature>
<dbReference type="InterPro" id="IPR002293">
    <property type="entry name" value="AA/rel_permease1"/>
</dbReference>
<reference evidence="11" key="1">
    <citation type="submission" date="2025-08" db="UniProtKB">
        <authorList>
            <consortium name="Ensembl"/>
        </authorList>
    </citation>
    <scope>IDENTIFICATION</scope>
</reference>
<dbReference type="Proteomes" id="UP000694722">
    <property type="component" value="Unplaced"/>
</dbReference>
<dbReference type="GO" id="GO:0006865">
    <property type="term" value="P:amino acid transport"/>
    <property type="evidence" value="ECO:0007669"/>
    <property type="project" value="UniProtKB-KW"/>
</dbReference>
<dbReference type="GO" id="GO:0022857">
    <property type="term" value="F:transmembrane transporter activity"/>
    <property type="evidence" value="ECO:0007669"/>
    <property type="project" value="InterPro"/>
</dbReference>
<dbReference type="Gene3D" id="1.20.1740.10">
    <property type="entry name" value="Amino acid/polyamine transporter I"/>
    <property type="match status" value="1"/>
</dbReference>
<feature type="transmembrane region" description="Helical" evidence="9">
    <location>
        <begin position="334"/>
        <end position="355"/>
    </location>
</feature>
<accession>A0A8D1E7S2</accession>
<feature type="transmembrane region" description="Helical" evidence="9">
    <location>
        <begin position="197"/>
        <end position="218"/>
    </location>
</feature>
<keyword evidence="6 9" id="KW-1133">Transmembrane helix</keyword>
<evidence type="ECO:0000256" key="2">
    <source>
        <dbReference type="ARBA" id="ARBA00008572"/>
    </source>
</evidence>
<dbReference type="Pfam" id="PF13520">
    <property type="entry name" value="AA_permease_2"/>
    <property type="match status" value="1"/>
</dbReference>
<evidence type="ECO:0000256" key="9">
    <source>
        <dbReference type="SAM" id="Phobius"/>
    </source>
</evidence>
<evidence type="ECO:0000313" key="11">
    <source>
        <dbReference type="Ensembl" id="ENSSSCP00040018140.1"/>
    </source>
</evidence>
<feature type="transmembrane region" description="Helical" evidence="9">
    <location>
        <begin position="148"/>
        <end position="176"/>
    </location>
</feature>
<evidence type="ECO:0000256" key="8">
    <source>
        <dbReference type="ARBA" id="ARBA00023180"/>
    </source>
</evidence>
<dbReference type="GO" id="GO:0012505">
    <property type="term" value="C:endomembrane system"/>
    <property type="evidence" value="ECO:0007669"/>
    <property type="project" value="UniProtKB-SubCell"/>
</dbReference>
<evidence type="ECO:0000256" key="4">
    <source>
        <dbReference type="ARBA" id="ARBA00022692"/>
    </source>
</evidence>
<feature type="transmembrane region" description="Helical" evidence="9">
    <location>
        <begin position="302"/>
        <end position="322"/>
    </location>
</feature>
<proteinExistence type="inferred from homology"/>
<dbReference type="InterPro" id="IPR029485">
    <property type="entry name" value="CAT_C"/>
</dbReference>
<comment type="similarity">
    <text evidence="2">Belongs to the amino acid-polyamine-organocation (APC) superfamily. Cationic amino acid transporter (CAT) (TC 2.A.3.3) family.</text>
</comment>
<dbReference type="AlphaFoldDB" id="A0A8D1E7S2"/>
<evidence type="ECO:0000256" key="7">
    <source>
        <dbReference type="ARBA" id="ARBA00023136"/>
    </source>
</evidence>
<dbReference type="PANTHER" id="PTHR43243:SF10">
    <property type="entry name" value="MGC138914 PROTEIN"/>
    <property type="match status" value="1"/>
</dbReference>
<dbReference type="GO" id="GO:0016020">
    <property type="term" value="C:membrane"/>
    <property type="evidence" value="ECO:0007669"/>
    <property type="project" value="InterPro"/>
</dbReference>
<keyword evidence="3" id="KW-0813">Transport</keyword>
<dbReference type="PANTHER" id="PTHR43243">
    <property type="entry name" value="INNER MEMBRANE TRANSPORTER YGJI-RELATED"/>
    <property type="match status" value="1"/>
</dbReference>
<evidence type="ECO:0000256" key="6">
    <source>
        <dbReference type="ARBA" id="ARBA00022989"/>
    </source>
</evidence>
<sequence>MRLLLEVGGGRILNDFTAVCFPDLMLPPSCRERNHQPSAFHPFEPRDRHLQLHFDLLWCHSSSHPHGALLPDSSLQPLATGFSPCWLGSCRILRGCCHPVCSFSQVSVKAFSPCTVRCSGILSLGIEGREGKTPHPRWEQGAESRSVLLLYILTLVPIIIFSSLLVVMLAMSRLICAMAEDGLLFRGLGQIYARRGTPLVAILVSATLSGILAVLLEIHHLVELLSVGVLLSYFLVTLSVLVLRYQPDQSFSQKAKAEEEIQLKHTAEESPLESVPATGTSNPLKSLCDPISTTPTLKSGQMVYGCAFLLVLLLTILSLLLAQWPSRVFSGDPGFTAGAVLLLLLIAGITAIIWRQPQNPSPLPFRVPALPVLSVLSIFVTVYLMMQLSSVTWAQFGIWNAIVEGLSGMKRPLEG</sequence>
<keyword evidence="7 9" id="KW-0472">Membrane</keyword>
<evidence type="ECO:0000313" key="12">
    <source>
        <dbReference type="Proteomes" id="UP000694722"/>
    </source>
</evidence>
<feature type="domain" description="Cationic amino acid transporter C-terminal" evidence="10">
    <location>
        <begin position="365"/>
        <end position="402"/>
    </location>
</feature>
<organism evidence="11 12">
    <name type="scientific">Sus scrofa</name>
    <name type="common">Pig</name>
    <dbReference type="NCBI Taxonomy" id="9823"/>
    <lineage>
        <taxon>Eukaryota</taxon>
        <taxon>Metazoa</taxon>
        <taxon>Chordata</taxon>
        <taxon>Craniata</taxon>
        <taxon>Vertebrata</taxon>
        <taxon>Euteleostomi</taxon>
        <taxon>Mammalia</taxon>
        <taxon>Eutheria</taxon>
        <taxon>Laurasiatheria</taxon>
        <taxon>Artiodactyla</taxon>
        <taxon>Suina</taxon>
        <taxon>Suidae</taxon>
        <taxon>Sus</taxon>
    </lineage>
</organism>
<keyword evidence="8" id="KW-0325">Glycoprotein</keyword>
<dbReference type="FunFam" id="1.20.1740.10:FF:000024">
    <property type="entry name" value="High affinity cationic amino acid transporter 1"/>
    <property type="match status" value="1"/>
</dbReference>
<dbReference type="Pfam" id="PF13906">
    <property type="entry name" value="AA_permease_C"/>
    <property type="match status" value="1"/>
</dbReference>
<comment type="subcellular location">
    <subcellularLocation>
        <location evidence="1">Endomembrane system</location>
        <topology evidence="1">Multi-pass membrane protein</topology>
    </subcellularLocation>
</comment>